<name>A0A9W9SD22_9EURO</name>
<organism evidence="2 3">
    <name type="scientific">Penicillium cosmopolitanum</name>
    <dbReference type="NCBI Taxonomy" id="1131564"/>
    <lineage>
        <taxon>Eukaryota</taxon>
        <taxon>Fungi</taxon>
        <taxon>Dikarya</taxon>
        <taxon>Ascomycota</taxon>
        <taxon>Pezizomycotina</taxon>
        <taxon>Eurotiomycetes</taxon>
        <taxon>Eurotiomycetidae</taxon>
        <taxon>Eurotiales</taxon>
        <taxon>Aspergillaceae</taxon>
        <taxon>Penicillium</taxon>
    </lineage>
</organism>
<feature type="region of interest" description="Disordered" evidence="1">
    <location>
        <begin position="54"/>
        <end position="156"/>
    </location>
</feature>
<reference evidence="2" key="2">
    <citation type="journal article" date="2023" name="IMA Fungus">
        <title>Comparative genomic study of the Penicillium genus elucidates a diverse pangenome and 15 lateral gene transfer events.</title>
        <authorList>
            <person name="Petersen C."/>
            <person name="Sorensen T."/>
            <person name="Nielsen M.R."/>
            <person name="Sondergaard T.E."/>
            <person name="Sorensen J.L."/>
            <person name="Fitzpatrick D.A."/>
            <person name="Frisvad J.C."/>
            <person name="Nielsen K.L."/>
        </authorList>
    </citation>
    <scope>NUCLEOTIDE SEQUENCE</scope>
    <source>
        <strain evidence="2">IBT 29677</strain>
    </source>
</reference>
<reference evidence="2" key="1">
    <citation type="submission" date="2022-12" db="EMBL/GenBank/DDBJ databases">
        <authorList>
            <person name="Petersen C."/>
        </authorList>
    </citation>
    <scope>NUCLEOTIDE SEQUENCE</scope>
    <source>
        <strain evidence="2">IBT 29677</strain>
    </source>
</reference>
<protein>
    <recommendedName>
        <fullName evidence="4">AT hook motif protein</fullName>
    </recommendedName>
</protein>
<gene>
    <name evidence="2" type="ORF">N7509_013046</name>
</gene>
<feature type="compositionally biased region" description="Basic and acidic residues" evidence="1">
    <location>
        <begin position="100"/>
        <end position="121"/>
    </location>
</feature>
<feature type="compositionally biased region" description="Low complexity" evidence="1">
    <location>
        <begin position="70"/>
        <end position="83"/>
    </location>
</feature>
<evidence type="ECO:0008006" key="4">
    <source>
        <dbReference type="Google" id="ProtNLM"/>
    </source>
</evidence>
<dbReference type="Proteomes" id="UP001147747">
    <property type="component" value="Unassembled WGS sequence"/>
</dbReference>
<evidence type="ECO:0000313" key="2">
    <source>
        <dbReference type="EMBL" id="KAJ5376160.1"/>
    </source>
</evidence>
<accession>A0A9W9SD22</accession>
<keyword evidence="3" id="KW-1185">Reference proteome</keyword>
<dbReference type="OrthoDB" id="4328272at2759"/>
<dbReference type="AlphaFoldDB" id="A0A9W9SD22"/>
<feature type="compositionally biased region" description="Basic residues" evidence="1">
    <location>
        <begin position="84"/>
        <end position="99"/>
    </location>
</feature>
<dbReference type="EMBL" id="JAPZBU010000012">
    <property type="protein sequence ID" value="KAJ5376160.1"/>
    <property type="molecule type" value="Genomic_DNA"/>
</dbReference>
<sequence length="156" mass="17158">MPRVWNAEADAKLFCGVLAQLQDTNTRLDYDALAKYMGPDCVVGAVKNRMNRLKAAARSEGPTTPSVECASSPASVPDSASPPVKRKWTPGPRKPRSKKPKNEQRDENPPKMEMDPLGLKEEGDEALVVKYEEGGKEDTFIKTDPEETEDDPSVDV</sequence>
<feature type="compositionally biased region" description="Acidic residues" evidence="1">
    <location>
        <begin position="146"/>
        <end position="156"/>
    </location>
</feature>
<dbReference type="RefSeq" id="XP_056481190.1">
    <property type="nucleotide sequence ID" value="XM_056637683.1"/>
</dbReference>
<evidence type="ECO:0000313" key="3">
    <source>
        <dbReference type="Proteomes" id="UP001147747"/>
    </source>
</evidence>
<feature type="compositionally biased region" description="Basic and acidic residues" evidence="1">
    <location>
        <begin position="130"/>
        <end position="145"/>
    </location>
</feature>
<proteinExistence type="predicted"/>
<dbReference type="GeneID" id="81376663"/>
<evidence type="ECO:0000256" key="1">
    <source>
        <dbReference type="SAM" id="MobiDB-lite"/>
    </source>
</evidence>
<comment type="caution">
    <text evidence="2">The sequence shown here is derived from an EMBL/GenBank/DDBJ whole genome shotgun (WGS) entry which is preliminary data.</text>
</comment>